<keyword evidence="2" id="KW-0472">Membrane</keyword>
<feature type="transmembrane region" description="Helical" evidence="2">
    <location>
        <begin position="455"/>
        <end position="475"/>
    </location>
</feature>
<keyword evidence="4" id="KW-1185">Reference proteome</keyword>
<feature type="region of interest" description="Disordered" evidence="1">
    <location>
        <begin position="335"/>
        <end position="355"/>
    </location>
</feature>
<dbReference type="InterPro" id="IPR029044">
    <property type="entry name" value="Nucleotide-diphossugar_trans"/>
</dbReference>
<dbReference type="PANTHER" id="PTHR43685:SF3">
    <property type="entry name" value="SLR2126 PROTEIN"/>
    <property type="match status" value="1"/>
</dbReference>
<dbReference type="EMBL" id="JAKZBV010000001">
    <property type="protein sequence ID" value="MCH6471120.1"/>
    <property type="molecule type" value="Genomic_DNA"/>
</dbReference>
<sequence>MHVTAVVVAHDGVGYLPDTLAAIAAQTRPADVLIGADAASRDGSGDVLRRSLGAGSVVDAPAAFGAAAAAALAAAPRPTGGAGPVEEWIWLLRDDAAPEPRALAELLLAVERAPAVTVAGCKQLDWDEPRRLVDVGLFASRWAERLPLIDDDEQDQGQYDDRSDMFAVNSAGMLVRRDVWDALGGFDPALPWTGDDVDFCWRARLAGHRVVVVPAARMRHVADRPENAPTPFAEHRAEVYTRLKHAAFWSLPLHFLGAFFAGFWALVAALVNKEPSVGLARCAAALAALGGVAPLARGRRAASRTRAVARRTVRGVRASREEIRSHRRAFLEYSDPDSVIGDGSGSDDAHAEPTGDSDHDFASLAVAARGWAGTGAVVVAVLALVSSIIALIPLLSAQAVTGGGLLPISTDLSAIWQHATSWWTQLGAGQPGHGDPFDLILWALGVLGIGDPNRAVAWTLVLAPAISGLGGWAFASALTSHRWPRVAAGLVWAAAPALQEAVAQGRLGAVVSFVFLPWAALGVIRSVGAARVRGTIGVARTPRPGSGGVPSWTAAAAGGLALAVVTAGSPSLLALAIVVVVLATVALRSRARSLWFILAPSVVLFLPVWASAPDDPRAWLADPGVPAAYGAAAPWQLVLGQPVAFDASAGLGGAGWLPAGVPWALLDALLVGVPVLAAAVAAIVALPGRRGALARSAGAVAVAALALAWAISRLPVAVSGDSLVPAFAGPAVAAALLALLAAAVVGVDRVLDGREAATQSRGPRSAAANRLLIAGTVGLVAALIISVAGPALGLARWAAAGIAPVAAPQGSLGSPLQIAPSQTRTLPATASDLGLGAEQTKTLVLRSTPQGGFTAALMRGAGTTLDALTAVASSSRVTGNLASPSIAADDAADSAIRRAVAVVSSSSGVDPRPDLDALGVGFVVLQQRDAADSVTASQMDAVPGLVAVGQTDVGWLWRVTPSGQQGAKDTAIAHRASIVDVKGNLLATVDAGPEEVHASVPAGPEGRLFVLAERSDSHWSAWMNGHRLTSTTQGWAQAFTLPAAGGQVEVRYDQPAALPLGLLAAVVLILAGLTAIPTRPAPRRRTHGSQASGRARGSAGSRGAITGAPASEPVGAPADEPVGDPARQPATEAARHRNAPRGESGQADSSRDETARDTNDARV</sequence>
<proteinExistence type="predicted"/>
<name>A0ABS9U3F1_9MICC</name>
<feature type="transmembrane region" description="Helical" evidence="2">
    <location>
        <begin position="594"/>
        <end position="612"/>
    </location>
</feature>
<dbReference type="Gene3D" id="3.90.550.10">
    <property type="entry name" value="Spore Coat Polysaccharide Biosynthesis Protein SpsA, Chain A"/>
    <property type="match status" value="1"/>
</dbReference>
<feature type="transmembrane region" description="Helical" evidence="2">
    <location>
        <begin position="771"/>
        <end position="792"/>
    </location>
</feature>
<dbReference type="PANTHER" id="PTHR43685">
    <property type="entry name" value="GLYCOSYLTRANSFERASE"/>
    <property type="match status" value="1"/>
</dbReference>
<feature type="transmembrane region" description="Helical" evidence="2">
    <location>
        <begin position="663"/>
        <end position="686"/>
    </location>
</feature>
<evidence type="ECO:0000313" key="4">
    <source>
        <dbReference type="Proteomes" id="UP001202922"/>
    </source>
</evidence>
<evidence type="ECO:0000256" key="1">
    <source>
        <dbReference type="SAM" id="MobiDB-lite"/>
    </source>
</evidence>
<feature type="transmembrane region" description="Helical" evidence="2">
    <location>
        <begin position="731"/>
        <end position="751"/>
    </location>
</feature>
<feature type="transmembrane region" description="Helical" evidence="2">
    <location>
        <begin position="277"/>
        <end position="296"/>
    </location>
</feature>
<comment type="caution">
    <text evidence="3">The sequence shown here is derived from an EMBL/GenBank/DDBJ whole genome shotgun (WGS) entry which is preliminary data.</text>
</comment>
<feature type="transmembrane region" description="Helical" evidence="2">
    <location>
        <begin position="693"/>
        <end position="711"/>
    </location>
</feature>
<dbReference type="Proteomes" id="UP001202922">
    <property type="component" value="Unassembled WGS sequence"/>
</dbReference>
<feature type="transmembrane region" description="Helical" evidence="2">
    <location>
        <begin position="507"/>
        <end position="524"/>
    </location>
</feature>
<evidence type="ECO:0000313" key="3">
    <source>
        <dbReference type="EMBL" id="MCH6471120.1"/>
    </source>
</evidence>
<feature type="transmembrane region" description="Helical" evidence="2">
    <location>
        <begin position="246"/>
        <end position="271"/>
    </location>
</feature>
<feature type="compositionally biased region" description="Basic and acidic residues" evidence="1">
    <location>
        <begin position="1149"/>
        <end position="1163"/>
    </location>
</feature>
<feature type="region of interest" description="Disordered" evidence="1">
    <location>
        <begin position="1079"/>
        <end position="1163"/>
    </location>
</feature>
<dbReference type="RefSeq" id="WP_241054729.1">
    <property type="nucleotide sequence ID" value="NZ_JAKZBV010000001.1"/>
</dbReference>
<dbReference type="Pfam" id="PF13641">
    <property type="entry name" value="Glyco_tranf_2_3"/>
    <property type="match status" value="1"/>
</dbReference>
<protein>
    <submittedName>
        <fullName evidence="3">Glycosyltransferase family 2 protein</fullName>
    </submittedName>
</protein>
<keyword evidence="2" id="KW-0812">Transmembrane</keyword>
<gene>
    <name evidence="3" type="ORF">L0M17_14225</name>
</gene>
<accession>A0ABS9U3F1</accession>
<feature type="compositionally biased region" description="Low complexity" evidence="1">
    <location>
        <begin position="1088"/>
        <end position="1104"/>
    </location>
</feature>
<organism evidence="3 4">
    <name type="scientific">Sinomonas terrae</name>
    <dbReference type="NCBI Taxonomy" id="2908838"/>
    <lineage>
        <taxon>Bacteria</taxon>
        <taxon>Bacillati</taxon>
        <taxon>Actinomycetota</taxon>
        <taxon>Actinomycetes</taxon>
        <taxon>Micrococcales</taxon>
        <taxon>Micrococcaceae</taxon>
        <taxon>Sinomonas</taxon>
    </lineage>
</organism>
<feature type="transmembrane region" description="Helical" evidence="2">
    <location>
        <begin position="560"/>
        <end position="587"/>
    </location>
</feature>
<feature type="transmembrane region" description="Helical" evidence="2">
    <location>
        <begin position="1056"/>
        <end position="1076"/>
    </location>
</feature>
<keyword evidence="2" id="KW-1133">Transmembrane helix</keyword>
<dbReference type="SUPFAM" id="SSF53448">
    <property type="entry name" value="Nucleotide-diphospho-sugar transferases"/>
    <property type="match status" value="1"/>
</dbReference>
<reference evidence="3 4" key="1">
    <citation type="submission" date="2022-03" db="EMBL/GenBank/DDBJ databases">
        <title>Sinomonas sp. isolated from a soil.</title>
        <authorList>
            <person name="Han J."/>
            <person name="Kim D.-U."/>
        </authorList>
    </citation>
    <scope>NUCLEOTIDE SEQUENCE [LARGE SCALE GENOMIC DNA]</scope>
    <source>
        <strain evidence="3 4">5-5</strain>
    </source>
</reference>
<feature type="transmembrane region" description="Helical" evidence="2">
    <location>
        <begin position="371"/>
        <end position="395"/>
    </location>
</feature>
<evidence type="ECO:0000256" key="2">
    <source>
        <dbReference type="SAM" id="Phobius"/>
    </source>
</evidence>
<dbReference type="InterPro" id="IPR050834">
    <property type="entry name" value="Glycosyltransf_2"/>
</dbReference>